<evidence type="ECO:0000256" key="2">
    <source>
        <dbReference type="SAM" id="SignalP"/>
    </source>
</evidence>
<gene>
    <name evidence="3" type="ORF">TrLO_g5802</name>
</gene>
<reference evidence="4" key="1">
    <citation type="journal article" date="2023" name="Commun. Biol.">
        <title>Genome analysis of Parmales, the sister group of diatoms, reveals the evolutionary specialization of diatoms from phago-mixotrophs to photoautotrophs.</title>
        <authorList>
            <person name="Ban H."/>
            <person name="Sato S."/>
            <person name="Yoshikawa S."/>
            <person name="Yamada K."/>
            <person name="Nakamura Y."/>
            <person name="Ichinomiya M."/>
            <person name="Sato N."/>
            <person name="Blanc-Mathieu R."/>
            <person name="Endo H."/>
            <person name="Kuwata A."/>
            <person name="Ogata H."/>
        </authorList>
    </citation>
    <scope>NUCLEOTIDE SEQUENCE [LARGE SCALE GENOMIC DNA]</scope>
    <source>
        <strain evidence="4">NIES 3700</strain>
    </source>
</reference>
<evidence type="ECO:0000313" key="4">
    <source>
        <dbReference type="Proteomes" id="UP001165122"/>
    </source>
</evidence>
<organism evidence="3 4">
    <name type="scientific">Triparma laevis f. longispina</name>
    <dbReference type="NCBI Taxonomy" id="1714387"/>
    <lineage>
        <taxon>Eukaryota</taxon>
        <taxon>Sar</taxon>
        <taxon>Stramenopiles</taxon>
        <taxon>Ochrophyta</taxon>
        <taxon>Bolidophyceae</taxon>
        <taxon>Parmales</taxon>
        <taxon>Triparmaceae</taxon>
        <taxon>Triparma</taxon>
    </lineage>
</organism>
<accession>A0A9W6ZMR3</accession>
<keyword evidence="1" id="KW-1133">Transmembrane helix</keyword>
<keyword evidence="1" id="KW-0812">Transmembrane</keyword>
<sequence length="275" mass="30431">MNLRSIFVTFTLILSSNAFVPTHIQYPIKTRTQSKISTRVGRSRIEQRLFLTPDALSLDVTTLPTHLFTLSTLPTHLSASLPTPVLSAFAAYFHYLGLFLVVASLITERLLIKPDMNESDFDTAANADILYGISGTVVLVSGYFRATEFGKGWEFYAHEPIFWVKMLLFSVMGAASFFPTTKIIQRAITKKNAQDAGEELPNPWSPALIKRLTSIINAELLAVSSIPLAATLMSRGVGYAENFPWYAGAAPSFLVVGGLGYKYIKEALDWKEPNQ</sequence>
<protein>
    <submittedName>
        <fullName evidence="3">Uncharacterized protein</fullName>
    </submittedName>
</protein>
<evidence type="ECO:0000313" key="3">
    <source>
        <dbReference type="EMBL" id="GMH55096.1"/>
    </source>
</evidence>
<keyword evidence="4" id="KW-1185">Reference proteome</keyword>
<keyword evidence="1" id="KW-0472">Membrane</keyword>
<dbReference type="AlphaFoldDB" id="A0A9W6ZMR3"/>
<feature type="transmembrane region" description="Helical" evidence="1">
    <location>
        <begin position="85"/>
        <end position="107"/>
    </location>
</feature>
<dbReference type="OrthoDB" id="495663at2759"/>
<feature type="transmembrane region" description="Helical" evidence="1">
    <location>
        <begin position="161"/>
        <end position="181"/>
    </location>
</feature>
<dbReference type="Proteomes" id="UP001165122">
    <property type="component" value="Unassembled WGS sequence"/>
</dbReference>
<dbReference type="EMBL" id="BRXW01000441">
    <property type="protein sequence ID" value="GMH55096.1"/>
    <property type="molecule type" value="Genomic_DNA"/>
</dbReference>
<proteinExistence type="predicted"/>
<keyword evidence="2" id="KW-0732">Signal</keyword>
<feature type="signal peptide" evidence="2">
    <location>
        <begin position="1"/>
        <end position="18"/>
    </location>
</feature>
<dbReference type="Pfam" id="PF09980">
    <property type="entry name" value="DUF2214"/>
    <property type="match status" value="1"/>
</dbReference>
<name>A0A9W6ZMR3_9STRA</name>
<comment type="caution">
    <text evidence="3">The sequence shown here is derived from an EMBL/GenBank/DDBJ whole genome shotgun (WGS) entry which is preliminary data.</text>
</comment>
<dbReference type="InterPro" id="IPR018706">
    <property type="entry name" value="DUF2214_membrane"/>
</dbReference>
<feature type="chain" id="PRO_5040941855" evidence="2">
    <location>
        <begin position="19"/>
        <end position="275"/>
    </location>
</feature>
<feature type="transmembrane region" description="Helical" evidence="1">
    <location>
        <begin position="128"/>
        <end position="146"/>
    </location>
</feature>
<evidence type="ECO:0000256" key="1">
    <source>
        <dbReference type="SAM" id="Phobius"/>
    </source>
</evidence>